<sequence length="118" mass="12840">MQHEGDLDRAGEKNTRSAWARFPAGSWMAASEWSADGPGNSRVGGQKVSSEQYEKSVTVQLRMAASNMAQRIADHGGLKQGLPYYVSGDATPANPKAQEYLQHIDEALRNPEVVNPGR</sequence>
<protein>
    <submittedName>
        <fullName evidence="2">Uncharacterized protein</fullName>
    </submittedName>
</protein>
<organism evidence="2 3">
    <name type="scientific">Paracidovorax cattleyae</name>
    <dbReference type="NCBI Taxonomy" id="80868"/>
    <lineage>
        <taxon>Bacteria</taxon>
        <taxon>Pseudomonadati</taxon>
        <taxon>Pseudomonadota</taxon>
        <taxon>Betaproteobacteria</taxon>
        <taxon>Burkholderiales</taxon>
        <taxon>Comamonadaceae</taxon>
        <taxon>Paracidovorax</taxon>
    </lineage>
</organism>
<evidence type="ECO:0000313" key="3">
    <source>
        <dbReference type="Proteomes" id="UP000199317"/>
    </source>
</evidence>
<gene>
    <name evidence="2" type="ORF">SAMN04489708_12731</name>
</gene>
<reference evidence="3" key="1">
    <citation type="submission" date="2016-10" db="EMBL/GenBank/DDBJ databases">
        <authorList>
            <person name="Varghese N."/>
            <person name="Submissions S."/>
        </authorList>
    </citation>
    <scope>NUCLEOTIDE SEQUENCE [LARGE SCALE GENOMIC DNA]</scope>
    <source>
        <strain evidence="3">DSM 17101</strain>
    </source>
</reference>
<dbReference type="AlphaFoldDB" id="A0A1H0VM41"/>
<evidence type="ECO:0000256" key="1">
    <source>
        <dbReference type="SAM" id="MobiDB-lite"/>
    </source>
</evidence>
<evidence type="ECO:0000313" key="2">
    <source>
        <dbReference type="EMBL" id="SDP79587.1"/>
    </source>
</evidence>
<proteinExistence type="predicted"/>
<accession>A0A1H0VM41</accession>
<keyword evidence="3" id="KW-1185">Reference proteome</keyword>
<feature type="region of interest" description="Disordered" evidence="1">
    <location>
        <begin position="30"/>
        <end position="51"/>
    </location>
</feature>
<name>A0A1H0VM41_9BURK</name>
<dbReference type="Proteomes" id="UP000199317">
    <property type="component" value="Unassembled WGS sequence"/>
</dbReference>
<dbReference type="EMBL" id="FNJL01000027">
    <property type="protein sequence ID" value="SDP79587.1"/>
    <property type="molecule type" value="Genomic_DNA"/>
</dbReference>
<dbReference type="RefSeq" id="WP_230681581.1">
    <property type="nucleotide sequence ID" value="NZ_FNJL01000027.1"/>
</dbReference>